<evidence type="ECO:0000313" key="7">
    <source>
        <dbReference type="Proteomes" id="UP000469558"/>
    </source>
</evidence>
<feature type="region of interest" description="Disordered" evidence="4">
    <location>
        <begin position="655"/>
        <end position="676"/>
    </location>
</feature>
<dbReference type="Gene3D" id="4.10.240.10">
    <property type="entry name" value="Zn(2)-C6 fungal-type DNA-binding domain"/>
    <property type="match status" value="1"/>
</dbReference>
<dbReference type="CDD" id="cd12148">
    <property type="entry name" value="fungal_TF_MHR"/>
    <property type="match status" value="1"/>
</dbReference>
<dbReference type="SMART" id="SM00066">
    <property type="entry name" value="GAL4"/>
    <property type="match status" value="1"/>
</dbReference>
<feature type="region of interest" description="Disordered" evidence="4">
    <location>
        <begin position="114"/>
        <end position="141"/>
    </location>
</feature>
<dbReference type="InterPro" id="IPR007219">
    <property type="entry name" value="XnlR_reg_dom"/>
</dbReference>
<dbReference type="AlphaFoldDB" id="A0A8T9C363"/>
<protein>
    <submittedName>
        <fullName evidence="6">Bikaverin cluster transcription factor bik5</fullName>
    </submittedName>
</protein>
<dbReference type="PANTHER" id="PTHR31001">
    <property type="entry name" value="UNCHARACTERIZED TRANSCRIPTIONAL REGULATORY PROTEIN"/>
    <property type="match status" value="1"/>
</dbReference>
<accession>A0A8T9C363</accession>
<feature type="compositionally biased region" description="Low complexity" evidence="4">
    <location>
        <begin position="1"/>
        <end position="18"/>
    </location>
</feature>
<evidence type="ECO:0000259" key="5">
    <source>
        <dbReference type="PROSITE" id="PS50048"/>
    </source>
</evidence>
<dbReference type="GO" id="GO:0005634">
    <property type="term" value="C:nucleus"/>
    <property type="evidence" value="ECO:0007669"/>
    <property type="project" value="UniProtKB-SubCell"/>
</dbReference>
<feature type="compositionally biased region" description="Polar residues" evidence="4">
    <location>
        <begin position="693"/>
        <end position="724"/>
    </location>
</feature>
<dbReference type="PANTHER" id="PTHR31001:SF50">
    <property type="entry name" value="ZN(II)2CYS6 TRANSCRIPTION FACTOR (EUROFUNG)"/>
    <property type="match status" value="1"/>
</dbReference>
<gene>
    <name evidence="6" type="primary">bik5_0</name>
    <name evidence="6" type="ORF">LSUE1_G004263</name>
</gene>
<dbReference type="GO" id="GO:0000981">
    <property type="term" value="F:DNA-binding transcription factor activity, RNA polymerase II-specific"/>
    <property type="evidence" value="ECO:0007669"/>
    <property type="project" value="InterPro"/>
</dbReference>
<dbReference type="SUPFAM" id="SSF57701">
    <property type="entry name" value="Zn2/Cys6 DNA-binding domain"/>
    <property type="match status" value="1"/>
</dbReference>
<dbReference type="OrthoDB" id="3989227at2759"/>
<name>A0A8T9C363_9HELO</name>
<feature type="region of interest" description="Disordered" evidence="4">
    <location>
        <begin position="1"/>
        <end position="22"/>
    </location>
</feature>
<organism evidence="6 7">
    <name type="scientific">Lachnellula suecica</name>
    <dbReference type="NCBI Taxonomy" id="602035"/>
    <lineage>
        <taxon>Eukaryota</taxon>
        <taxon>Fungi</taxon>
        <taxon>Dikarya</taxon>
        <taxon>Ascomycota</taxon>
        <taxon>Pezizomycotina</taxon>
        <taxon>Leotiomycetes</taxon>
        <taxon>Helotiales</taxon>
        <taxon>Lachnaceae</taxon>
        <taxon>Lachnellula</taxon>
    </lineage>
</organism>
<feature type="domain" description="Zn(2)-C6 fungal-type" evidence="5">
    <location>
        <begin position="24"/>
        <end position="53"/>
    </location>
</feature>
<evidence type="ECO:0000256" key="3">
    <source>
        <dbReference type="ARBA" id="ARBA00023242"/>
    </source>
</evidence>
<dbReference type="InterPro" id="IPR050613">
    <property type="entry name" value="Sec_Metabolite_Reg"/>
</dbReference>
<keyword evidence="2" id="KW-0479">Metal-binding</keyword>
<dbReference type="PROSITE" id="PS50048">
    <property type="entry name" value="ZN2_CY6_FUNGAL_2"/>
    <property type="match status" value="1"/>
</dbReference>
<evidence type="ECO:0000256" key="4">
    <source>
        <dbReference type="SAM" id="MobiDB-lite"/>
    </source>
</evidence>
<feature type="region of interest" description="Disordered" evidence="4">
    <location>
        <begin position="693"/>
        <end position="725"/>
    </location>
</feature>
<dbReference type="InterPro" id="IPR001138">
    <property type="entry name" value="Zn2Cys6_DnaBD"/>
</dbReference>
<evidence type="ECO:0000256" key="2">
    <source>
        <dbReference type="ARBA" id="ARBA00022723"/>
    </source>
</evidence>
<keyword evidence="3" id="KW-0539">Nucleus</keyword>
<comment type="subcellular location">
    <subcellularLocation>
        <location evidence="1">Nucleus</location>
    </subcellularLocation>
</comment>
<dbReference type="Proteomes" id="UP000469558">
    <property type="component" value="Unassembled WGS sequence"/>
</dbReference>
<dbReference type="EMBL" id="QGMK01000766">
    <property type="protein sequence ID" value="TVY78428.1"/>
    <property type="molecule type" value="Genomic_DNA"/>
</dbReference>
<dbReference type="GO" id="GO:0006351">
    <property type="term" value="P:DNA-templated transcription"/>
    <property type="evidence" value="ECO:0007669"/>
    <property type="project" value="InterPro"/>
</dbReference>
<dbReference type="SMART" id="SM00906">
    <property type="entry name" value="Fungal_trans"/>
    <property type="match status" value="1"/>
</dbReference>
<keyword evidence="7" id="KW-1185">Reference proteome</keyword>
<sequence length="853" mass="94815">MSAEKSASSPSATAGPTRAPKPRSCVVCRFRKVRCDKLSPCSNCRRANIACVLPSTDRPPRWARRLGLERAGTESASSSASTAPVDIMDRLRHLEGLVQDLTGQLDQANAAAVRTSSVAGGSSGVGSPESSSQDHITEPGVNNIQKPFGRLVLQDANRGRYVSSGFWSRVGDEVRRPAIFPATNFAMDCYTSEEEASLGKSSSTQELDRTPSERHAFLFRHNLGPSTPYLRAFHPLPSQIPFLLDVFSENINTILQIVHLPTVTKLVRDLRSSNMGSLTPANEALMFSIYYAAITSMDEDDIMTNFGQAKTDLNLKYRLGLEHALAKADFLNVPDLVLVQAFAIFLSLLRRHDSPRFVWMMTGLVVRMGQALGLHRDGANLKNLTPYETEMRRKTWWVLCMLDMRSSEDQGTDYIIPRGSFDTKPPLNINEADIDPKTTVMPTAREGITDTTYLLVQIEIGKVSKEMMDLGTKEGAIEEQNRLLNEMYQKVDQGYLQYATDLSVGSIYWVQVSVIHLVMAKMTLFVYLPILFSSTSEHYSDHIRTKLLIAAIELAEYNHALNAERACRQWRWVYQVYTHWNAIVYLLMECSRRLWSPIIERSWVALQSPWLIPAQSNMDKNQRVWIPLRKLTAKAKKHRDAEIERLRNDPQAAAQLETEDQGNPVPGSPGPFPAGSNVVELFRERWRQLLARPQQSVSRPVNPSPHPTQAQPTSNPITSYNPSGMGSVPTFDPTYLNVSDLQPQNLPSSRSSDSGVTTNVPGDFTVSQAANPSYNAAPPVPETTTWPGDPGVVPWLWGGLWSDANQSTDAFANVDLDAIDVNMDIDGEMDWYSWMESAKGMEFDASAGPSGSG</sequence>
<dbReference type="Pfam" id="PF04082">
    <property type="entry name" value="Fungal_trans"/>
    <property type="match status" value="1"/>
</dbReference>
<dbReference type="Pfam" id="PF00172">
    <property type="entry name" value="Zn_clus"/>
    <property type="match status" value="1"/>
</dbReference>
<dbReference type="GO" id="GO:0008270">
    <property type="term" value="F:zinc ion binding"/>
    <property type="evidence" value="ECO:0007669"/>
    <property type="project" value="InterPro"/>
</dbReference>
<feature type="compositionally biased region" description="Low complexity" evidence="4">
    <location>
        <begin position="114"/>
        <end position="131"/>
    </location>
</feature>
<dbReference type="GO" id="GO:0003677">
    <property type="term" value="F:DNA binding"/>
    <property type="evidence" value="ECO:0007669"/>
    <property type="project" value="InterPro"/>
</dbReference>
<reference evidence="6 7" key="1">
    <citation type="submission" date="2018-05" db="EMBL/GenBank/DDBJ databases">
        <title>Genome sequencing and assembly of the regulated plant pathogen Lachnellula willkommii and related sister species for the development of diagnostic species identification markers.</title>
        <authorList>
            <person name="Giroux E."/>
            <person name="Bilodeau G."/>
        </authorList>
    </citation>
    <scope>NUCLEOTIDE SEQUENCE [LARGE SCALE GENOMIC DNA]</scope>
    <source>
        <strain evidence="6 7">CBS 268.59</strain>
    </source>
</reference>
<proteinExistence type="predicted"/>
<evidence type="ECO:0000256" key="1">
    <source>
        <dbReference type="ARBA" id="ARBA00004123"/>
    </source>
</evidence>
<comment type="caution">
    <text evidence="6">The sequence shown here is derived from an EMBL/GenBank/DDBJ whole genome shotgun (WGS) entry which is preliminary data.</text>
</comment>
<dbReference type="PROSITE" id="PS00463">
    <property type="entry name" value="ZN2_CY6_FUNGAL_1"/>
    <property type="match status" value="1"/>
</dbReference>
<dbReference type="CDD" id="cd00067">
    <property type="entry name" value="GAL4"/>
    <property type="match status" value="1"/>
</dbReference>
<dbReference type="InterPro" id="IPR036864">
    <property type="entry name" value="Zn2-C6_fun-type_DNA-bd_sf"/>
</dbReference>
<evidence type="ECO:0000313" key="6">
    <source>
        <dbReference type="EMBL" id="TVY78428.1"/>
    </source>
</evidence>